<dbReference type="GO" id="GO:0008967">
    <property type="term" value="F:phosphoglycolate phosphatase activity"/>
    <property type="evidence" value="ECO:0007669"/>
    <property type="project" value="TreeGrafter"/>
</dbReference>
<name>A0A6S6T9Y5_9GAMM</name>
<dbReference type="PANTHER" id="PTHR43434:SF21">
    <property type="entry name" value="SLL0295 PROTEIN"/>
    <property type="match status" value="1"/>
</dbReference>
<dbReference type="AlphaFoldDB" id="A0A6S6T9Y5"/>
<organism evidence="1">
    <name type="scientific">uncultured Thiotrichaceae bacterium</name>
    <dbReference type="NCBI Taxonomy" id="298394"/>
    <lineage>
        <taxon>Bacteria</taxon>
        <taxon>Pseudomonadati</taxon>
        <taxon>Pseudomonadota</taxon>
        <taxon>Gammaproteobacteria</taxon>
        <taxon>Thiotrichales</taxon>
        <taxon>Thiotrichaceae</taxon>
        <taxon>environmental samples</taxon>
    </lineage>
</organism>
<evidence type="ECO:0000313" key="1">
    <source>
        <dbReference type="EMBL" id="CAA6815046.1"/>
    </source>
</evidence>
<dbReference type="InterPro" id="IPR036412">
    <property type="entry name" value="HAD-like_sf"/>
</dbReference>
<protein>
    <recommendedName>
        <fullName evidence="2">HAD family hydrolase</fullName>
    </recommendedName>
</protein>
<dbReference type="InterPro" id="IPR023198">
    <property type="entry name" value="PGP-like_dom2"/>
</dbReference>
<dbReference type="Gene3D" id="3.40.50.1000">
    <property type="entry name" value="HAD superfamily/HAD-like"/>
    <property type="match status" value="1"/>
</dbReference>
<dbReference type="Gene3D" id="1.10.150.240">
    <property type="entry name" value="Putative phosphatase, domain 2"/>
    <property type="match status" value="1"/>
</dbReference>
<dbReference type="InterPro" id="IPR023214">
    <property type="entry name" value="HAD_sf"/>
</dbReference>
<dbReference type="EMBL" id="CACVAY010000071">
    <property type="protein sequence ID" value="CAA6815046.1"/>
    <property type="molecule type" value="Genomic_DNA"/>
</dbReference>
<dbReference type="GO" id="GO:0006281">
    <property type="term" value="P:DNA repair"/>
    <property type="evidence" value="ECO:0007669"/>
    <property type="project" value="TreeGrafter"/>
</dbReference>
<dbReference type="SUPFAM" id="SSF56784">
    <property type="entry name" value="HAD-like"/>
    <property type="match status" value="1"/>
</dbReference>
<dbReference type="PANTHER" id="PTHR43434">
    <property type="entry name" value="PHOSPHOGLYCOLATE PHOSPHATASE"/>
    <property type="match status" value="1"/>
</dbReference>
<dbReference type="GO" id="GO:0005829">
    <property type="term" value="C:cytosol"/>
    <property type="evidence" value="ECO:0007669"/>
    <property type="project" value="TreeGrafter"/>
</dbReference>
<accession>A0A6S6T9Y5</accession>
<gene>
    <name evidence="1" type="ORF">HELGO_WM4398</name>
</gene>
<sequence>MTSHTILMNNNRETDSPIYALDFDGVICDSAIETAMTGWKVAQTIWPDIAKQPITTELIEQFRAVRPVLETGYEAILIMRLLQQRHTAQEICHQYDSRIAETIASASINTQQLKQWFGETRDHWIANNEADWLRNNPLFSGIADQLKTLAEQDWYIITTKQERFVQKILEASDIHLAPDAIFGMDRQLSKQQILEDLLAKHPNQLLVFIEDRLPTLLGIQENPALRTLQLQLVDWGYNTKQDRYVAQQNKLEIISQGQFLQTDT</sequence>
<evidence type="ECO:0008006" key="2">
    <source>
        <dbReference type="Google" id="ProtNLM"/>
    </source>
</evidence>
<dbReference type="InterPro" id="IPR050155">
    <property type="entry name" value="HAD-like_hydrolase_sf"/>
</dbReference>
<reference evidence="1" key="1">
    <citation type="submission" date="2020-01" db="EMBL/GenBank/DDBJ databases">
        <authorList>
            <person name="Meier V. D."/>
            <person name="Meier V D."/>
        </authorList>
    </citation>
    <scope>NUCLEOTIDE SEQUENCE</scope>
    <source>
        <strain evidence="1">HLG_WM_MAG_07</strain>
    </source>
</reference>
<proteinExistence type="predicted"/>